<dbReference type="PRINTS" id="PR00300">
    <property type="entry name" value="CLPPROTEASEA"/>
</dbReference>
<dbReference type="SUPFAM" id="SSF52540">
    <property type="entry name" value="P-loop containing nucleoside triphosphate hydrolases"/>
    <property type="match status" value="1"/>
</dbReference>
<dbReference type="OrthoDB" id="47330at2759"/>
<evidence type="ECO:0000313" key="5">
    <source>
        <dbReference type="EMBL" id="KAJ5392151.1"/>
    </source>
</evidence>
<dbReference type="InterPro" id="IPR019489">
    <property type="entry name" value="Clp_ATPase_C"/>
</dbReference>
<evidence type="ECO:0000256" key="1">
    <source>
        <dbReference type="ARBA" id="ARBA00022741"/>
    </source>
</evidence>
<dbReference type="RefSeq" id="XP_056487829.1">
    <property type="nucleotide sequence ID" value="XM_056632278.1"/>
</dbReference>
<dbReference type="PANTHER" id="PTHR11638">
    <property type="entry name" value="ATP-DEPENDENT CLP PROTEASE"/>
    <property type="match status" value="1"/>
</dbReference>
<feature type="domain" description="AAA+ ATPase" evidence="4">
    <location>
        <begin position="400"/>
        <end position="539"/>
    </location>
</feature>
<dbReference type="PANTHER" id="PTHR11638:SF18">
    <property type="entry name" value="HEAT SHOCK PROTEIN 104"/>
    <property type="match status" value="1"/>
</dbReference>
<dbReference type="InterPro" id="IPR027417">
    <property type="entry name" value="P-loop_NTPase"/>
</dbReference>
<dbReference type="SUPFAM" id="SSF48403">
    <property type="entry name" value="Ankyrin repeat"/>
    <property type="match status" value="1"/>
</dbReference>
<keyword evidence="6" id="KW-1185">Reference proteome</keyword>
<accession>A0A9X0B8M2</accession>
<proteinExistence type="predicted"/>
<dbReference type="GeneID" id="81371258"/>
<dbReference type="InterPro" id="IPR050130">
    <property type="entry name" value="ClpA_ClpB"/>
</dbReference>
<dbReference type="InterPro" id="IPR001270">
    <property type="entry name" value="ClpA/B"/>
</dbReference>
<dbReference type="Gene3D" id="3.40.50.300">
    <property type="entry name" value="P-loop containing nucleotide triphosphate hydrolases"/>
    <property type="match status" value="1"/>
</dbReference>
<organism evidence="5 6">
    <name type="scientific">Penicillium cosmopolitanum</name>
    <dbReference type="NCBI Taxonomy" id="1131564"/>
    <lineage>
        <taxon>Eukaryota</taxon>
        <taxon>Fungi</taxon>
        <taxon>Dikarya</taxon>
        <taxon>Ascomycota</taxon>
        <taxon>Pezizomycotina</taxon>
        <taxon>Eurotiomycetes</taxon>
        <taxon>Eurotiomycetidae</taxon>
        <taxon>Eurotiales</taxon>
        <taxon>Aspergillaceae</taxon>
        <taxon>Penicillium</taxon>
    </lineage>
</organism>
<sequence length="752" mass="83354">MRGSSPEPPIADDADFIIHTCGCSRRKAASALKLHKGNRDAAVKSLQDSVHITSPLSSALPMVKQSPNPTESPTCPSEIISRKASPLTPGRIAGSEKLHDSPKPLILAPGRHEGLSTLVKIPDTSTQAGSFAELSSRKLYHKPAEEPGIAIRDGKWDFELPSVEIPAGQPHFSLDEGTRLPFSSVRLISSLGRTCQGVNIYQYLSYFDDWVVSRDLGTDIYGVPSIFYAAATNDVHAVRAWASYGADVNASERKTRIPLLAFVILRTQATNQDSTSMLMTLLSLGADASLIPRVLYSPCLEDPVERLPLDERYPGFNEPKTSWCKDVVAEQMARAINLSQRYFLEKVAQAKAPSGRQSQVTRVHNATALLGVSNFLIGQSSATQTVSDVLISHLALPRSKPLVMAFTGPSGHGKTELAKRMGELLNLDIQCIDCTEMKHETDLFGPKKPYIGHELGSPLNNFLARNSGKRSVVFLDEFEKTTREVQNALLVLFSEGQYSDRRNRQPVDASQIIWIFATNAADEIILDFFEIHKHELVDEDHVRRSELTLNLTSSIKKQLKSTFGNPLSGRISVVVPFLPFSLVEAAVVAHKFVLELKRQVLQSVKVSGKRLVGHIVLELRGDGAICKAIAKEGYDCDQGARSLQSSVETRIGDSLVRTYLEEEEQIDDSSPIIRYIVSLTRHGNIVVRKSMGPIEEGPKQGKEKQNREELKAEKEQEDQEKQKRSSEQDQISDIENRDFPMLNLLWHIKKTK</sequence>
<evidence type="ECO:0000313" key="6">
    <source>
        <dbReference type="Proteomes" id="UP001147747"/>
    </source>
</evidence>
<dbReference type="Proteomes" id="UP001147747">
    <property type="component" value="Unassembled WGS sequence"/>
</dbReference>
<keyword evidence="1" id="KW-0547">Nucleotide-binding</keyword>
<keyword evidence="2" id="KW-0067">ATP-binding</keyword>
<dbReference type="InterPro" id="IPR003959">
    <property type="entry name" value="ATPase_AAA_core"/>
</dbReference>
<gene>
    <name evidence="5" type="ORF">N7509_007641</name>
</gene>
<dbReference type="GO" id="GO:0005524">
    <property type="term" value="F:ATP binding"/>
    <property type="evidence" value="ECO:0007669"/>
    <property type="project" value="UniProtKB-KW"/>
</dbReference>
<feature type="region of interest" description="Disordered" evidence="3">
    <location>
        <begin position="689"/>
        <end position="735"/>
    </location>
</feature>
<dbReference type="GO" id="GO:0016887">
    <property type="term" value="F:ATP hydrolysis activity"/>
    <property type="evidence" value="ECO:0007669"/>
    <property type="project" value="InterPro"/>
</dbReference>
<dbReference type="GO" id="GO:0005737">
    <property type="term" value="C:cytoplasm"/>
    <property type="evidence" value="ECO:0007669"/>
    <property type="project" value="TreeGrafter"/>
</dbReference>
<dbReference type="EMBL" id="JAPZBU010000008">
    <property type="protein sequence ID" value="KAJ5392151.1"/>
    <property type="molecule type" value="Genomic_DNA"/>
</dbReference>
<evidence type="ECO:0000256" key="3">
    <source>
        <dbReference type="SAM" id="MobiDB-lite"/>
    </source>
</evidence>
<feature type="region of interest" description="Disordered" evidence="3">
    <location>
        <begin position="60"/>
        <end position="81"/>
    </location>
</feature>
<reference evidence="5" key="1">
    <citation type="submission" date="2022-12" db="EMBL/GenBank/DDBJ databases">
        <authorList>
            <person name="Petersen C."/>
        </authorList>
    </citation>
    <scope>NUCLEOTIDE SEQUENCE</scope>
    <source>
        <strain evidence="5">IBT 29677</strain>
    </source>
</reference>
<dbReference type="InterPro" id="IPR003593">
    <property type="entry name" value="AAA+_ATPase"/>
</dbReference>
<comment type="caution">
    <text evidence="5">The sequence shown here is derived from an EMBL/GenBank/DDBJ whole genome shotgun (WGS) entry which is preliminary data.</text>
</comment>
<dbReference type="AlphaFoldDB" id="A0A9X0B8M2"/>
<protein>
    <recommendedName>
        <fullName evidence="4">AAA+ ATPase domain-containing protein</fullName>
    </recommendedName>
</protein>
<feature type="compositionally biased region" description="Basic and acidic residues" evidence="3">
    <location>
        <begin position="696"/>
        <end position="727"/>
    </location>
</feature>
<dbReference type="InterPro" id="IPR036770">
    <property type="entry name" value="Ankyrin_rpt-contain_sf"/>
</dbReference>
<name>A0A9X0B8M2_9EURO</name>
<dbReference type="SMART" id="SM00382">
    <property type="entry name" value="AAA"/>
    <property type="match status" value="1"/>
</dbReference>
<dbReference type="Pfam" id="PF10431">
    <property type="entry name" value="ClpB_D2-small"/>
    <property type="match status" value="1"/>
</dbReference>
<reference evidence="5" key="2">
    <citation type="journal article" date="2023" name="IMA Fungus">
        <title>Comparative genomic study of the Penicillium genus elucidates a diverse pangenome and 15 lateral gene transfer events.</title>
        <authorList>
            <person name="Petersen C."/>
            <person name="Sorensen T."/>
            <person name="Nielsen M.R."/>
            <person name="Sondergaard T.E."/>
            <person name="Sorensen J.L."/>
            <person name="Fitzpatrick D.A."/>
            <person name="Frisvad J.C."/>
            <person name="Nielsen K.L."/>
        </authorList>
    </citation>
    <scope>NUCLEOTIDE SEQUENCE</scope>
    <source>
        <strain evidence="5">IBT 29677</strain>
    </source>
</reference>
<feature type="compositionally biased region" description="Polar residues" evidence="3">
    <location>
        <begin position="65"/>
        <end position="75"/>
    </location>
</feature>
<dbReference type="GO" id="GO:0034605">
    <property type="term" value="P:cellular response to heat"/>
    <property type="evidence" value="ECO:0007669"/>
    <property type="project" value="TreeGrafter"/>
</dbReference>
<evidence type="ECO:0000256" key="2">
    <source>
        <dbReference type="ARBA" id="ARBA00022840"/>
    </source>
</evidence>
<dbReference type="Pfam" id="PF07724">
    <property type="entry name" value="AAA_2"/>
    <property type="match status" value="1"/>
</dbReference>
<evidence type="ECO:0000259" key="4">
    <source>
        <dbReference type="SMART" id="SM00382"/>
    </source>
</evidence>